<comment type="subcellular location">
    <subcellularLocation>
        <location evidence="1 8">Nucleus</location>
    </subcellularLocation>
</comment>
<dbReference type="GO" id="GO:0009734">
    <property type="term" value="P:auxin-activated signaling pathway"/>
    <property type="evidence" value="ECO:0007669"/>
    <property type="project" value="UniProtKB-UniRule"/>
</dbReference>
<evidence type="ECO:0000256" key="3">
    <source>
        <dbReference type="ARBA" id="ARBA00022491"/>
    </source>
</evidence>
<dbReference type="GO" id="GO:0006355">
    <property type="term" value="P:regulation of DNA-templated transcription"/>
    <property type="evidence" value="ECO:0007669"/>
    <property type="project" value="InterPro"/>
</dbReference>
<evidence type="ECO:0000256" key="2">
    <source>
        <dbReference type="ARBA" id="ARBA00006728"/>
    </source>
</evidence>
<accession>A0A328DWQ0</accession>
<feature type="domain" description="PB1" evidence="10">
    <location>
        <begin position="123"/>
        <end position="204"/>
    </location>
</feature>
<keyword evidence="12" id="KW-1185">Reference proteome</keyword>
<protein>
    <recommendedName>
        <fullName evidence="8">Auxin-responsive protein</fullName>
    </recommendedName>
</protein>
<dbReference type="PROSITE" id="PS51745">
    <property type="entry name" value="PB1"/>
    <property type="match status" value="1"/>
</dbReference>
<evidence type="ECO:0000259" key="10">
    <source>
        <dbReference type="PROSITE" id="PS51745"/>
    </source>
</evidence>
<organism evidence="11 12">
    <name type="scientific">Cuscuta australis</name>
    <dbReference type="NCBI Taxonomy" id="267555"/>
    <lineage>
        <taxon>Eukaryota</taxon>
        <taxon>Viridiplantae</taxon>
        <taxon>Streptophyta</taxon>
        <taxon>Embryophyta</taxon>
        <taxon>Tracheophyta</taxon>
        <taxon>Spermatophyta</taxon>
        <taxon>Magnoliopsida</taxon>
        <taxon>eudicotyledons</taxon>
        <taxon>Gunneridae</taxon>
        <taxon>Pentapetalae</taxon>
        <taxon>asterids</taxon>
        <taxon>lamiids</taxon>
        <taxon>Solanales</taxon>
        <taxon>Convolvulaceae</taxon>
        <taxon>Cuscuteae</taxon>
        <taxon>Cuscuta</taxon>
        <taxon>Cuscuta subgen. Grammica</taxon>
        <taxon>Cuscuta sect. Cleistogrammica</taxon>
    </lineage>
</organism>
<evidence type="ECO:0000256" key="6">
    <source>
        <dbReference type="ARBA" id="ARBA00023242"/>
    </source>
</evidence>
<dbReference type="EMBL" id="NQVE01000067">
    <property type="protein sequence ID" value="RAL50155.1"/>
    <property type="molecule type" value="Genomic_DNA"/>
</dbReference>
<feature type="region of interest" description="Disordered" evidence="9">
    <location>
        <begin position="44"/>
        <end position="123"/>
    </location>
</feature>
<dbReference type="Pfam" id="PF02309">
    <property type="entry name" value="AUX_IAA"/>
    <property type="match status" value="2"/>
</dbReference>
<keyword evidence="4 8" id="KW-0805">Transcription regulation</keyword>
<comment type="subunit">
    <text evidence="8">Homodimers and heterodimers.</text>
</comment>
<evidence type="ECO:0000256" key="4">
    <source>
        <dbReference type="ARBA" id="ARBA00023015"/>
    </source>
</evidence>
<dbReference type="SUPFAM" id="SSF54277">
    <property type="entry name" value="CAD &amp; PB1 domains"/>
    <property type="match status" value="1"/>
</dbReference>
<dbReference type="InterPro" id="IPR053793">
    <property type="entry name" value="PB1-like"/>
</dbReference>
<evidence type="ECO:0000313" key="12">
    <source>
        <dbReference type="Proteomes" id="UP000249390"/>
    </source>
</evidence>
<evidence type="ECO:0000256" key="1">
    <source>
        <dbReference type="ARBA" id="ARBA00004123"/>
    </source>
</evidence>
<evidence type="ECO:0000256" key="5">
    <source>
        <dbReference type="ARBA" id="ARBA00023163"/>
    </source>
</evidence>
<sequence length="206" mass="23168">MVMELQLGLGLPRTMVDPNCWEMEFTEGNCGQIFKKQRFDDEEAMDECGAENDDELQTLPLLPWDNYPLHTNDDDDEENEDSNSTISNRDEAGSGVACWPPINSWRTPAAKEEENGGRGRRGSPFVKVKMEGVGIARKIDLNAHSSYASLTSSVITLFGRDEEDVEAYALTYQDKEGDWLLAGDVPWGTFIQSVQRLKLVKREDLS</sequence>
<dbReference type="Proteomes" id="UP000249390">
    <property type="component" value="Unassembled WGS sequence"/>
</dbReference>
<evidence type="ECO:0000256" key="8">
    <source>
        <dbReference type="RuleBase" id="RU004549"/>
    </source>
</evidence>
<dbReference type="InterPro" id="IPR033389">
    <property type="entry name" value="AUX/IAA_dom"/>
</dbReference>
<evidence type="ECO:0000256" key="9">
    <source>
        <dbReference type="SAM" id="MobiDB-lite"/>
    </source>
</evidence>
<evidence type="ECO:0000313" key="11">
    <source>
        <dbReference type="EMBL" id="RAL50155.1"/>
    </source>
</evidence>
<gene>
    <name evidence="11" type="ORF">DM860_007829</name>
</gene>
<comment type="similarity">
    <text evidence="2 8">Belongs to the Aux/IAA family.</text>
</comment>
<evidence type="ECO:0000256" key="7">
    <source>
        <dbReference type="ARBA" id="ARBA00023294"/>
    </source>
</evidence>
<feature type="compositionally biased region" description="Acidic residues" evidence="9">
    <location>
        <begin position="44"/>
        <end position="56"/>
    </location>
</feature>
<dbReference type="PANTHER" id="PTHR31734">
    <property type="entry name" value="AUXIN-RESPONSIVE PROTEIN IAA17"/>
    <property type="match status" value="1"/>
</dbReference>
<keyword evidence="5 8" id="KW-0804">Transcription</keyword>
<proteinExistence type="inferred from homology"/>
<reference evidence="11 12" key="1">
    <citation type="submission" date="2018-06" db="EMBL/GenBank/DDBJ databases">
        <title>The Genome of Cuscuta australis (Dodder) Provides Insight into the Evolution of Plant Parasitism.</title>
        <authorList>
            <person name="Liu H."/>
        </authorList>
    </citation>
    <scope>NUCLEOTIDE SEQUENCE [LARGE SCALE GENOMIC DNA]</scope>
    <source>
        <strain evidence="12">cv. Yunnan</strain>
        <tissue evidence="11">Vines</tissue>
    </source>
</reference>
<dbReference type="GO" id="GO:0005634">
    <property type="term" value="C:nucleus"/>
    <property type="evidence" value="ECO:0007669"/>
    <property type="project" value="UniProtKB-SubCell"/>
</dbReference>
<comment type="function">
    <text evidence="8">Aux/IAA proteins are short-lived transcriptional factors that function as repressors of early auxin response genes at low auxin concentrations.</text>
</comment>
<keyword evidence="6 8" id="KW-0539">Nucleus</keyword>
<dbReference type="InterPro" id="IPR003311">
    <property type="entry name" value="AUX_IAA"/>
</dbReference>
<name>A0A328DWQ0_9ASTE</name>
<keyword evidence="7 8" id="KW-0927">Auxin signaling pathway</keyword>
<dbReference type="AlphaFoldDB" id="A0A328DWQ0"/>
<comment type="caution">
    <text evidence="11">The sequence shown here is derived from an EMBL/GenBank/DDBJ whole genome shotgun (WGS) entry which is preliminary data.</text>
</comment>
<dbReference type="PANTHER" id="PTHR31734:SF38">
    <property type="entry name" value="AUXIN-RESPONSIVE PROTEIN IAA29"/>
    <property type="match status" value="1"/>
</dbReference>
<dbReference type="Gene3D" id="3.10.20.90">
    <property type="entry name" value="Phosphatidylinositol 3-kinase Catalytic Subunit, Chain A, domain 1"/>
    <property type="match status" value="1"/>
</dbReference>
<keyword evidence="3 8" id="KW-0678">Repressor</keyword>